<dbReference type="Proteomes" id="UP000688137">
    <property type="component" value="Unassembled WGS sequence"/>
</dbReference>
<reference evidence="9" key="1">
    <citation type="submission" date="2021-01" db="EMBL/GenBank/DDBJ databases">
        <authorList>
            <consortium name="Genoscope - CEA"/>
            <person name="William W."/>
        </authorList>
    </citation>
    <scope>NUCLEOTIDE SEQUENCE</scope>
</reference>
<dbReference type="InterPro" id="IPR017441">
    <property type="entry name" value="Protein_kinase_ATP_BS"/>
</dbReference>
<dbReference type="GO" id="GO:0004674">
    <property type="term" value="F:protein serine/threonine kinase activity"/>
    <property type="evidence" value="ECO:0007669"/>
    <property type="project" value="UniProtKB-KW"/>
</dbReference>
<dbReference type="PROSITE" id="PS00107">
    <property type="entry name" value="PROTEIN_KINASE_ATP"/>
    <property type="match status" value="1"/>
</dbReference>
<accession>A0A8S1KMM5</accession>
<evidence type="ECO:0000256" key="7">
    <source>
        <dbReference type="SAM" id="MobiDB-lite"/>
    </source>
</evidence>
<keyword evidence="4" id="KW-0418">Kinase</keyword>
<dbReference type="InterPro" id="IPR008271">
    <property type="entry name" value="Ser/Thr_kinase_AS"/>
</dbReference>
<dbReference type="FunFam" id="1.10.510.10:FF:000956">
    <property type="entry name" value="CAMK family protein kinase"/>
    <property type="match status" value="1"/>
</dbReference>
<dbReference type="PROSITE" id="PS00108">
    <property type="entry name" value="PROTEIN_KINASE_ST"/>
    <property type="match status" value="1"/>
</dbReference>
<evidence type="ECO:0000256" key="4">
    <source>
        <dbReference type="ARBA" id="ARBA00022777"/>
    </source>
</evidence>
<dbReference type="GO" id="GO:0005524">
    <property type="term" value="F:ATP binding"/>
    <property type="evidence" value="ECO:0007669"/>
    <property type="project" value="UniProtKB-UniRule"/>
</dbReference>
<feature type="domain" description="Protein kinase" evidence="8">
    <location>
        <begin position="7"/>
        <end position="266"/>
    </location>
</feature>
<keyword evidence="10" id="KW-1185">Reference proteome</keyword>
<evidence type="ECO:0000313" key="9">
    <source>
        <dbReference type="EMBL" id="CAD8054256.1"/>
    </source>
</evidence>
<dbReference type="EMBL" id="CAJJDM010000019">
    <property type="protein sequence ID" value="CAD8054256.1"/>
    <property type="molecule type" value="Genomic_DNA"/>
</dbReference>
<feature type="binding site" evidence="6">
    <location>
        <position position="36"/>
    </location>
    <ligand>
        <name>ATP</name>
        <dbReference type="ChEBI" id="CHEBI:30616"/>
    </ligand>
</feature>
<evidence type="ECO:0000256" key="3">
    <source>
        <dbReference type="ARBA" id="ARBA00022741"/>
    </source>
</evidence>
<evidence type="ECO:0000256" key="5">
    <source>
        <dbReference type="ARBA" id="ARBA00022840"/>
    </source>
</evidence>
<feature type="compositionally biased region" description="Polar residues" evidence="7">
    <location>
        <begin position="320"/>
        <end position="331"/>
    </location>
</feature>
<dbReference type="InterPro" id="IPR000719">
    <property type="entry name" value="Prot_kinase_dom"/>
</dbReference>
<dbReference type="PANTHER" id="PTHR24346">
    <property type="entry name" value="MAP/MICROTUBULE AFFINITY-REGULATING KINASE"/>
    <property type="match status" value="1"/>
</dbReference>
<dbReference type="PANTHER" id="PTHR24346:SF82">
    <property type="entry name" value="KP78A-RELATED"/>
    <property type="match status" value="1"/>
</dbReference>
<dbReference type="AlphaFoldDB" id="A0A8S1KMM5"/>
<keyword evidence="3 6" id="KW-0547">Nucleotide-binding</keyword>
<evidence type="ECO:0000256" key="6">
    <source>
        <dbReference type="PROSITE-ProRule" id="PRU10141"/>
    </source>
</evidence>
<evidence type="ECO:0000256" key="2">
    <source>
        <dbReference type="ARBA" id="ARBA00022679"/>
    </source>
</evidence>
<dbReference type="FunFam" id="3.30.200.20:FF:000003">
    <property type="entry name" value="Non-specific serine/threonine protein kinase"/>
    <property type="match status" value="1"/>
</dbReference>
<comment type="caution">
    <text evidence="9">The sequence shown here is derived from an EMBL/GenBank/DDBJ whole genome shotgun (WGS) entry which is preliminary data.</text>
</comment>
<keyword evidence="5 6" id="KW-0067">ATP-binding</keyword>
<dbReference type="PROSITE" id="PS50011">
    <property type="entry name" value="PROTEIN_KINASE_DOM"/>
    <property type="match status" value="1"/>
</dbReference>
<dbReference type="GO" id="GO:0035556">
    <property type="term" value="P:intracellular signal transduction"/>
    <property type="evidence" value="ECO:0007669"/>
    <property type="project" value="TreeGrafter"/>
</dbReference>
<protein>
    <recommendedName>
        <fullName evidence="8">Protein kinase domain-containing protein</fullName>
    </recommendedName>
</protein>
<keyword evidence="1" id="KW-0723">Serine/threonine-protein kinase</keyword>
<sequence>MTEIGNYLIGKTIGQGTFSKVCQAINQVIGHEAAVKVLEKKCIDQEGDVERVKREIQILKLLHHPQIVKLYEVIETENHIYLFMEYANGGELFDYIDRVKQQDNSFQMSRITEYEACKFFHQIISGLEYMHSQKIIHRDLKPENLLLTSDRDILIADFGLSNLQKDILKTCCGSPCYAAPEMIKGEPYDGQLTDIWSCGIILFAMICGYLPFDDLNTQNLYQKIINAEFTFPKHISIDAKDLLKRILVVDPQKRYSIQQIKRHKWWQLWKRDNPSMSVFKARCITIPCQFLPNSPYNEEIPNLPKYSPRNAKSPYVRSPITKSPNTRSTTSKLSNCTYKQVYDNIKMRQTPSKSLYESTNINNIKSNHNTNINTNTNKQNIFIKQSNQYAFYNKHKKQPSGQYSTLMKNTQFQKVVQSIHENKNQKILSNTTPFKNSTKHCYSHIRKISDLEKSKLQNSLKIDESQSTQNILQRFTSGLNSLVNSPRQPINIRGIEQHTGPYHLSLITKKHPQLFIDMIHNYLKIHFPIIIYENYSITLKLNNEQLLELKLKRIEQIDVYYLDIIQQNYNFSEIQQFIKDLQFHIKF</sequence>
<gene>
    <name evidence="9" type="ORF">PPRIM_AZ9-3.1.T0210375</name>
</gene>
<name>A0A8S1KMM5_PARPR</name>
<proteinExistence type="predicted"/>
<organism evidence="9 10">
    <name type="scientific">Paramecium primaurelia</name>
    <dbReference type="NCBI Taxonomy" id="5886"/>
    <lineage>
        <taxon>Eukaryota</taxon>
        <taxon>Sar</taxon>
        <taxon>Alveolata</taxon>
        <taxon>Ciliophora</taxon>
        <taxon>Intramacronucleata</taxon>
        <taxon>Oligohymenophorea</taxon>
        <taxon>Peniculida</taxon>
        <taxon>Parameciidae</taxon>
        <taxon>Paramecium</taxon>
    </lineage>
</organism>
<dbReference type="Pfam" id="PF00069">
    <property type="entry name" value="Pkinase"/>
    <property type="match status" value="1"/>
</dbReference>
<evidence type="ECO:0000256" key="1">
    <source>
        <dbReference type="ARBA" id="ARBA00022527"/>
    </source>
</evidence>
<keyword evidence="2" id="KW-0808">Transferase</keyword>
<dbReference type="GO" id="GO:0005737">
    <property type="term" value="C:cytoplasm"/>
    <property type="evidence" value="ECO:0007669"/>
    <property type="project" value="TreeGrafter"/>
</dbReference>
<evidence type="ECO:0000313" key="10">
    <source>
        <dbReference type="Proteomes" id="UP000688137"/>
    </source>
</evidence>
<feature type="region of interest" description="Disordered" evidence="7">
    <location>
        <begin position="302"/>
        <end position="331"/>
    </location>
</feature>
<dbReference type="SMART" id="SM00220">
    <property type="entry name" value="S_TKc"/>
    <property type="match status" value="1"/>
</dbReference>
<dbReference type="OMA" id="NCTYKQV"/>
<dbReference type="CDD" id="cd14003">
    <property type="entry name" value="STKc_AMPK-like"/>
    <property type="match status" value="1"/>
</dbReference>
<evidence type="ECO:0000259" key="8">
    <source>
        <dbReference type="PROSITE" id="PS50011"/>
    </source>
</evidence>